<protein>
    <recommendedName>
        <fullName evidence="4">Urocanate reductase</fullName>
        <ecNumber evidence="3">1.3.99.33</ecNumber>
    </recommendedName>
</protein>
<evidence type="ECO:0000256" key="8">
    <source>
        <dbReference type="ARBA" id="ARBA00049922"/>
    </source>
</evidence>
<evidence type="ECO:0000256" key="6">
    <source>
        <dbReference type="ARBA" id="ARBA00022827"/>
    </source>
</evidence>
<sequence length="629" mass="68825">MDFERVVSMLKKLDQVTWDYQYDTVVIGFGGAGATAARFAADAHAKVLLTDAAPNGHEGGNTRYSAQLLGTVDSFDEGKKYYQNLSAPMQLDDSMVDTFVAGMANMRDYVQKYLNVDPVSVKNDFTATDSPISLDSAVHEFPEFDGVQSYDFTTVHHGIFDAALWKILRQKVLDRQQQIDVWLSAPAQHLIQDPATNTIIGVQIERQHRLVNVRATNGVVLACGGFENNQQAIQDYLGAERLAPLGTLFNKGAGIKMAQEVGADFWHMQNYESLGFLHGLSIDVPQGERGRLILGWPEVNHGSVITVADDGSRYFDESEANRHGHVYDHGMWRVPRTNVHPYLVFDETQYQQMLASQYTPINNLADLVVKATSLNDLARVMEADGTVLTKTVHDFNYFVESGTDYAFNRQVETMRAFDDGPYYALKLTNNVLNTQGGPRRNDRAEILDANQQPIPHLYGAGELGGICANQYQGGGNLAECLIFGKIAGENAAKLKEETTQLVDEKAVAKPDANTSASVHQTSTNDLVAEASLDITVGEHQYLGRSDDGIGGQVVVRITYIDQQLTHVEVVEQHETGEVGGQAVAELPAKMVAANTYDVDAVSGASVSSRAIKAAVKDALSQAEQTVSND</sequence>
<dbReference type="InterPro" id="IPR036188">
    <property type="entry name" value="FAD/NAD-bd_sf"/>
</dbReference>
<dbReference type="SUPFAM" id="SSF51905">
    <property type="entry name" value="FAD/NAD(P)-binding domain"/>
    <property type="match status" value="1"/>
</dbReference>
<dbReference type="SUPFAM" id="SSF56425">
    <property type="entry name" value="Succinate dehydrogenase/fumarate reductase flavoprotein, catalytic domain"/>
    <property type="match status" value="1"/>
</dbReference>
<organism evidence="10 11">
    <name type="scientific">Lactiplantibacillus paraplantarum</name>
    <dbReference type="NCBI Taxonomy" id="60520"/>
    <lineage>
        <taxon>Bacteria</taxon>
        <taxon>Bacillati</taxon>
        <taxon>Bacillota</taxon>
        <taxon>Bacilli</taxon>
        <taxon>Lactobacillales</taxon>
        <taxon>Lactobacillaceae</taxon>
        <taxon>Lactiplantibacillus</taxon>
    </lineage>
</organism>
<dbReference type="InterPro" id="IPR007329">
    <property type="entry name" value="FMN-bd"/>
</dbReference>
<evidence type="ECO:0000256" key="4">
    <source>
        <dbReference type="ARBA" id="ARBA00015872"/>
    </source>
</evidence>
<feature type="domain" description="FMN-binding" evidence="9">
    <location>
        <begin position="548"/>
        <end position="622"/>
    </location>
</feature>
<reference evidence="10 11" key="1">
    <citation type="submission" date="2019-01" db="EMBL/GenBank/DDBJ databases">
        <title>Draft genome sequence of Lactobacillus paraplantarum OSY-TC318, a Producer of the novel lantibiotic Paraplantaracin TC318.</title>
        <authorList>
            <person name="Hussein W.E."/>
            <person name="Huang E."/>
            <person name="Yousef A.E."/>
        </authorList>
    </citation>
    <scope>NUCLEOTIDE SEQUENCE [LARGE SCALE GENOMIC DNA]</scope>
    <source>
        <strain evidence="10 11">OSY-TC318</strain>
    </source>
</reference>
<evidence type="ECO:0000256" key="5">
    <source>
        <dbReference type="ARBA" id="ARBA00022630"/>
    </source>
</evidence>
<dbReference type="GO" id="GO:0016020">
    <property type="term" value="C:membrane"/>
    <property type="evidence" value="ECO:0007669"/>
    <property type="project" value="InterPro"/>
</dbReference>
<keyword evidence="7" id="KW-0560">Oxidoreductase</keyword>
<dbReference type="AlphaFoldDB" id="A0A4Q9Y2M2"/>
<dbReference type="InterPro" id="IPR003953">
    <property type="entry name" value="FAD-dep_OxRdtase_2_FAD-bd"/>
</dbReference>
<comment type="cofactor">
    <cofactor evidence="1">
        <name>FMN</name>
        <dbReference type="ChEBI" id="CHEBI:58210"/>
    </cofactor>
</comment>
<dbReference type="Proteomes" id="UP000292648">
    <property type="component" value="Unassembled WGS sequence"/>
</dbReference>
<dbReference type="InterPro" id="IPR027477">
    <property type="entry name" value="Succ_DH/fumarate_Rdtase_cat_sf"/>
</dbReference>
<dbReference type="PANTHER" id="PTHR43400">
    <property type="entry name" value="FUMARATE REDUCTASE"/>
    <property type="match status" value="1"/>
</dbReference>
<comment type="catalytic activity">
    <reaction evidence="8">
        <text>dihydrourocanate + A = urocanate + AH2</text>
        <dbReference type="Rhea" id="RHEA:36059"/>
        <dbReference type="ChEBI" id="CHEBI:13193"/>
        <dbReference type="ChEBI" id="CHEBI:17499"/>
        <dbReference type="ChEBI" id="CHEBI:27247"/>
        <dbReference type="ChEBI" id="CHEBI:72991"/>
        <dbReference type="EC" id="1.3.99.33"/>
    </reaction>
</comment>
<evidence type="ECO:0000313" key="11">
    <source>
        <dbReference type="Proteomes" id="UP000292648"/>
    </source>
</evidence>
<evidence type="ECO:0000313" key="10">
    <source>
        <dbReference type="EMBL" id="TBX49317.1"/>
    </source>
</evidence>
<dbReference type="EMBL" id="SEHH01000032">
    <property type="protein sequence ID" value="TBX49317.1"/>
    <property type="molecule type" value="Genomic_DNA"/>
</dbReference>
<dbReference type="Gene3D" id="3.90.700.10">
    <property type="entry name" value="Succinate dehydrogenase/fumarate reductase flavoprotein, catalytic domain"/>
    <property type="match status" value="1"/>
</dbReference>
<dbReference type="PANTHER" id="PTHR43400:SF10">
    <property type="entry name" value="3-OXOSTEROID 1-DEHYDROGENASE"/>
    <property type="match status" value="1"/>
</dbReference>
<dbReference type="InterPro" id="IPR050315">
    <property type="entry name" value="FAD-oxidoreductase_2"/>
</dbReference>
<evidence type="ECO:0000256" key="2">
    <source>
        <dbReference type="ARBA" id="ARBA00001974"/>
    </source>
</evidence>
<evidence type="ECO:0000256" key="1">
    <source>
        <dbReference type="ARBA" id="ARBA00001917"/>
    </source>
</evidence>
<dbReference type="Gene3D" id="3.50.50.60">
    <property type="entry name" value="FAD/NAD(P)-binding domain"/>
    <property type="match status" value="1"/>
</dbReference>
<dbReference type="GO" id="GO:0033765">
    <property type="term" value="F:steroid dehydrogenase activity, acting on the CH-CH group of donors"/>
    <property type="evidence" value="ECO:0007669"/>
    <property type="project" value="UniProtKB-ARBA"/>
</dbReference>
<dbReference type="Gene3D" id="3.90.1010.20">
    <property type="match status" value="1"/>
</dbReference>
<comment type="cofactor">
    <cofactor evidence="2">
        <name>FAD</name>
        <dbReference type="ChEBI" id="CHEBI:57692"/>
    </cofactor>
</comment>
<comment type="caution">
    <text evidence="10">The sequence shown here is derived from an EMBL/GenBank/DDBJ whole genome shotgun (WGS) entry which is preliminary data.</text>
</comment>
<dbReference type="SMART" id="SM00900">
    <property type="entry name" value="FMN_bind"/>
    <property type="match status" value="1"/>
</dbReference>
<name>A0A4Q9Y2M2_9LACO</name>
<dbReference type="Pfam" id="PF04205">
    <property type="entry name" value="FMN_bind"/>
    <property type="match status" value="1"/>
</dbReference>
<dbReference type="Pfam" id="PF00890">
    <property type="entry name" value="FAD_binding_2"/>
    <property type="match status" value="1"/>
</dbReference>
<gene>
    <name evidence="10" type="ORF">EUZ87_04110</name>
</gene>
<evidence type="ECO:0000259" key="9">
    <source>
        <dbReference type="SMART" id="SM00900"/>
    </source>
</evidence>
<evidence type="ECO:0000256" key="7">
    <source>
        <dbReference type="ARBA" id="ARBA00023002"/>
    </source>
</evidence>
<dbReference type="GO" id="GO:0008202">
    <property type="term" value="P:steroid metabolic process"/>
    <property type="evidence" value="ECO:0007669"/>
    <property type="project" value="UniProtKB-ARBA"/>
</dbReference>
<evidence type="ECO:0000256" key="3">
    <source>
        <dbReference type="ARBA" id="ARBA00013137"/>
    </source>
</evidence>
<keyword evidence="6" id="KW-0274">FAD</keyword>
<keyword evidence="5" id="KW-0285">Flavoprotein</keyword>
<dbReference type="EC" id="1.3.99.33" evidence="3"/>
<dbReference type="GO" id="GO:0010181">
    <property type="term" value="F:FMN binding"/>
    <property type="evidence" value="ECO:0007669"/>
    <property type="project" value="InterPro"/>
</dbReference>
<proteinExistence type="predicted"/>
<accession>A0A4Q9Y2M2</accession>